<name>A0A1R3SW74_9BACT</name>
<proteinExistence type="predicted"/>
<dbReference type="Pfam" id="PF14298">
    <property type="entry name" value="DUF4374"/>
    <property type="match status" value="1"/>
</dbReference>
<dbReference type="STRING" id="1642647.PSM36_0376"/>
<evidence type="ECO:0000313" key="2">
    <source>
        <dbReference type="Proteomes" id="UP000187464"/>
    </source>
</evidence>
<accession>A0A1R3SW74</accession>
<dbReference type="EMBL" id="LT605205">
    <property type="protein sequence ID" value="SCD19210.1"/>
    <property type="molecule type" value="Genomic_DNA"/>
</dbReference>
<evidence type="ECO:0000313" key="1">
    <source>
        <dbReference type="EMBL" id="SCD19210.1"/>
    </source>
</evidence>
<gene>
    <name evidence="1" type="ORF">PSM36_0376</name>
</gene>
<keyword evidence="2" id="KW-1185">Reference proteome</keyword>
<organism evidence="1 2">
    <name type="scientific">Proteiniphilum saccharofermentans</name>
    <dbReference type="NCBI Taxonomy" id="1642647"/>
    <lineage>
        <taxon>Bacteria</taxon>
        <taxon>Pseudomonadati</taxon>
        <taxon>Bacteroidota</taxon>
        <taxon>Bacteroidia</taxon>
        <taxon>Bacteroidales</taxon>
        <taxon>Dysgonomonadaceae</taxon>
        <taxon>Proteiniphilum</taxon>
    </lineage>
</organism>
<dbReference type="KEGG" id="psac:PSM36_0376"/>
<protein>
    <recommendedName>
        <fullName evidence="3">DUF4374 domain-containing protein</fullName>
    </recommendedName>
</protein>
<dbReference type="AlphaFoldDB" id="A0A1R3SW74"/>
<dbReference type="InterPro" id="IPR025401">
    <property type="entry name" value="DUF4374"/>
</dbReference>
<dbReference type="Proteomes" id="UP000187464">
    <property type="component" value="Chromosome I"/>
</dbReference>
<reference evidence="1 2" key="1">
    <citation type="submission" date="2016-08" db="EMBL/GenBank/DDBJ databases">
        <authorList>
            <person name="Seilhamer J.J."/>
        </authorList>
    </citation>
    <scope>NUCLEOTIDE SEQUENCE [LARGE SCALE GENOMIC DNA]</scope>
    <source>
        <strain evidence="1">M3/6</strain>
    </source>
</reference>
<evidence type="ECO:0008006" key="3">
    <source>
        <dbReference type="Google" id="ProtNLM"/>
    </source>
</evidence>
<sequence>MKRASELFAQKNMIIASSIHRNKKNIINRMKRSKLYLIPALLMAGLLFSSCDNDIPEPDDGNGDEVSESYVIAALDGTTTVANYLLTSGGLDNGTITTKDNNNAHETDPGTYWVYYQDKYLFRLVYNQGNAGISSSYILDGQGKVKERNNTYEIKRFTSYGTYKDYIITSSTNDLGTDLADENGYLPKGFQFSYLDVEKETYNSNQQVMLAENYLGNGEFITLAGLLESGNKIYSAPIPMGLSQYGVKAEGGKYVKYPELVKTEDGGSASSAYKKGELQWTQYPNEAWIAIYDNEKMENPKLIKTDKISYATGRHRSQYYQMVWAADNGDVYVFSPSFAKTMKDNVQKTTLPAGVVRIKAGAEEFDSDYYYNLEAQTNGNSFLRTWHIGDDYFLLLMYDEPFHDNFDATNTPASRLAIFKGETGKLTYVTGLPDPDKIKGFANTPYVENGTTYIAVTTTDGVSPAVYSINPQTATATKGLTVQATEIAAIGKLKVSGN</sequence>